<keyword evidence="1" id="KW-0472">Membrane</keyword>
<feature type="transmembrane region" description="Helical" evidence="1">
    <location>
        <begin position="52"/>
        <end position="82"/>
    </location>
</feature>
<protein>
    <recommendedName>
        <fullName evidence="4">ABC transporter permease</fullName>
    </recommendedName>
</protein>
<reference evidence="2" key="1">
    <citation type="submission" date="2024-03" db="EMBL/GenBank/DDBJ databases">
        <title>Human intestinal bacterial collection.</title>
        <authorList>
            <person name="Pauvert C."/>
            <person name="Hitch T.C.A."/>
            <person name="Clavel T."/>
        </authorList>
    </citation>
    <scope>NUCLEOTIDE SEQUENCE [LARGE SCALE GENOMIC DNA]</scope>
    <source>
        <strain evidence="2">CLA-AA-H89B</strain>
    </source>
</reference>
<evidence type="ECO:0000256" key="1">
    <source>
        <dbReference type="SAM" id="Phobius"/>
    </source>
</evidence>
<dbReference type="Proteomes" id="UP001546774">
    <property type="component" value="Unassembled WGS sequence"/>
</dbReference>
<feature type="transmembrane region" description="Helical" evidence="1">
    <location>
        <begin position="215"/>
        <end position="238"/>
    </location>
</feature>
<feature type="transmembrane region" description="Helical" evidence="1">
    <location>
        <begin position="88"/>
        <end position="106"/>
    </location>
</feature>
<feature type="transmembrane region" description="Helical" evidence="1">
    <location>
        <begin position="244"/>
        <end position="266"/>
    </location>
</feature>
<name>A0ABV1H4Z1_9FIRM</name>
<feature type="transmembrane region" description="Helical" evidence="1">
    <location>
        <begin position="190"/>
        <end position="208"/>
    </location>
</feature>
<organism evidence="2 3">
    <name type="scientific">Lachnospira intestinalis</name>
    <dbReference type="NCBI Taxonomy" id="3133158"/>
    <lineage>
        <taxon>Bacteria</taxon>
        <taxon>Bacillati</taxon>
        <taxon>Bacillota</taxon>
        <taxon>Clostridia</taxon>
        <taxon>Lachnospirales</taxon>
        <taxon>Lachnospiraceae</taxon>
        <taxon>Lachnospira</taxon>
    </lineage>
</organism>
<gene>
    <name evidence="2" type="ORF">WMO37_07030</name>
</gene>
<feature type="transmembrane region" description="Helical" evidence="1">
    <location>
        <begin position="127"/>
        <end position="155"/>
    </location>
</feature>
<proteinExistence type="predicted"/>
<keyword evidence="1" id="KW-0812">Transmembrane</keyword>
<evidence type="ECO:0000313" key="3">
    <source>
        <dbReference type="Proteomes" id="UP001546774"/>
    </source>
</evidence>
<comment type="caution">
    <text evidence="2">The sequence shown here is derived from an EMBL/GenBank/DDBJ whole genome shotgun (WGS) entry which is preliminary data.</text>
</comment>
<keyword evidence="3" id="KW-1185">Reference proteome</keyword>
<evidence type="ECO:0008006" key="4">
    <source>
        <dbReference type="Google" id="ProtNLM"/>
    </source>
</evidence>
<keyword evidence="1" id="KW-1133">Transmembrane helix</keyword>
<accession>A0ABV1H4Z1</accession>
<evidence type="ECO:0000313" key="2">
    <source>
        <dbReference type="EMBL" id="MEQ2554774.1"/>
    </source>
</evidence>
<sequence length="329" mass="37160">MVFLLELKEGFKKFYNKYDTYLVPAVRFVMALVSFLMLNASIGYMSKLKNPLIAVAMAVLCAFLPNGFMIFFLSVFMLVHLYAISAEFALIVLGIVLLMYLLYYRFTPKQGYLLVITVLLCWIKMPYLLPIAAGLCFNAFAMIPAAFGVIIFYIIKTASEYETALTTKSVNDSMQQISYIVESLFNNKEMILFVIAMVVTITAVYAVRRLKIDNAWTYAIAAGIVVQFIVLLAGILVTGAKINLILMIVGTVLGGVVGYLCQILFFSVDYSRTEYVQYEDDEYYYYVKAVPKINIVNAEVKVKQINARKTKKAHDISDMTSSEQDDENI</sequence>
<dbReference type="EMBL" id="JBBMFS010000005">
    <property type="protein sequence ID" value="MEQ2554774.1"/>
    <property type="molecule type" value="Genomic_DNA"/>
</dbReference>
<feature type="transmembrane region" description="Helical" evidence="1">
    <location>
        <begin position="20"/>
        <end position="40"/>
    </location>
</feature>